<organism evidence="1 2">
    <name type="scientific">Kibdelosporangium aridum</name>
    <dbReference type="NCBI Taxonomy" id="2030"/>
    <lineage>
        <taxon>Bacteria</taxon>
        <taxon>Bacillati</taxon>
        <taxon>Actinomycetota</taxon>
        <taxon>Actinomycetes</taxon>
        <taxon>Pseudonocardiales</taxon>
        <taxon>Pseudonocardiaceae</taxon>
        <taxon>Kibdelosporangium</taxon>
    </lineage>
</organism>
<dbReference type="RefSeq" id="WP_051796803.1">
    <property type="nucleotide sequence ID" value="NZ_QHKI01000158.1"/>
</dbReference>
<dbReference type="InterPro" id="IPR029063">
    <property type="entry name" value="SAM-dependent_MTases_sf"/>
</dbReference>
<dbReference type="InterPro" id="IPR006764">
    <property type="entry name" value="SAM_dep_MeTrfase_SAV2177_type"/>
</dbReference>
<proteinExistence type="predicted"/>
<protein>
    <recommendedName>
        <fullName evidence="3">S-adenosyl methyltransferase</fullName>
    </recommendedName>
</protein>
<accession>A0A428XR43</accession>
<dbReference type="PIRSF" id="PIRSF017393">
    <property type="entry name" value="MTase_SAV2177"/>
    <property type="match status" value="1"/>
</dbReference>
<evidence type="ECO:0008006" key="3">
    <source>
        <dbReference type="Google" id="ProtNLM"/>
    </source>
</evidence>
<name>A0A428XR43_KIBAR</name>
<dbReference type="AlphaFoldDB" id="A0A428XR43"/>
<dbReference type="SUPFAM" id="SSF53335">
    <property type="entry name" value="S-adenosyl-L-methionine-dependent methyltransferases"/>
    <property type="match status" value="1"/>
</dbReference>
<evidence type="ECO:0000313" key="1">
    <source>
        <dbReference type="EMBL" id="RSM57817.1"/>
    </source>
</evidence>
<comment type="caution">
    <text evidence="1">The sequence shown here is derived from an EMBL/GenBank/DDBJ whole genome shotgun (WGS) entry which is preliminary data.</text>
</comment>
<gene>
    <name evidence="1" type="ORF">DMH04_56575</name>
</gene>
<evidence type="ECO:0000313" key="2">
    <source>
        <dbReference type="Proteomes" id="UP000287547"/>
    </source>
</evidence>
<dbReference type="Gene3D" id="3.40.50.150">
    <property type="entry name" value="Vaccinia Virus protein VP39"/>
    <property type="match status" value="1"/>
</dbReference>
<dbReference type="Proteomes" id="UP000287547">
    <property type="component" value="Unassembled WGS sequence"/>
</dbReference>
<dbReference type="EMBL" id="QHKI01000158">
    <property type="protein sequence ID" value="RSM57817.1"/>
    <property type="molecule type" value="Genomic_DNA"/>
</dbReference>
<dbReference type="Pfam" id="PF04672">
    <property type="entry name" value="Methyltransf_19"/>
    <property type="match status" value="1"/>
</dbReference>
<sequence length="285" mass="31185">MADLTGVSAVHRGEGAGLPPEVDTCTASIARVYDAFLGGKDNFASDRVVYDSIIEIAPQGAEVATANRRWLNRTIGYLSAYVGIDQYLDLGAGLPTVENTHQTAQRFTPHAVVVYVDNDPAVNAYGRALLEENDRTHFVTADLTEPAVLLAHPTVTRALEFDRPMALIQCATLHHVDDDADPAGVMRQYIDALPSGSYVALTHWWDPADGGEGAALARELERRWRTSSMGTGRYRTREEILSFFDGLQLLEPGLVKLDQWWPAGPPVRELSLVEHLIIGGVGRKP</sequence>
<reference evidence="1 2" key="1">
    <citation type="submission" date="2018-05" db="EMBL/GenBank/DDBJ databases">
        <title>Evolution of GPA BGCs.</title>
        <authorList>
            <person name="Waglechner N."/>
            <person name="Wright G.D."/>
        </authorList>
    </citation>
    <scope>NUCLEOTIDE SEQUENCE [LARGE SCALE GENOMIC DNA]</scope>
    <source>
        <strain evidence="1 2">A82846</strain>
    </source>
</reference>
<dbReference type="OrthoDB" id="5175904at2"/>